<organism evidence="2 3">
    <name type="scientific">Neocucurbitaria cava</name>
    <dbReference type="NCBI Taxonomy" id="798079"/>
    <lineage>
        <taxon>Eukaryota</taxon>
        <taxon>Fungi</taxon>
        <taxon>Dikarya</taxon>
        <taxon>Ascomycota</taxon>
        <taxon>Pezizomycotina</taxon>
        <taxon>Dothideomycetes</taxon>
        <taxon>Pleosporomycetidae</taxon>
        <taxon>Pleosporales</taxon>
        <taxon>Pleosporineae</taxon>
        <taxon>Cucurbitariaceae</taxon>
        <taxon>Neocucurbitaria</taxon>
    </lineage>
</organism>
<keyword evidence="3" id="KW-1185">Reference proteome</keyword>
<feature type="compositionally biased region" description="Polar residues" evidence="1">
    <location>
        <begin position="1"/>
        <end position="14"/>
    </location>
</feature>
<feature type="compositionally biased region" description="Pro residues" evidence="1">
    <location>
        <begin position="60"/>
        <end position="72"/>
    </location>
</feature>
<name>A0A9W8Y5E1_9PLEO</name>
<accession>A0A9W8Y5E1</accession>
<dbReference type="EMBL" id="JAPEUY010000012">
    <property type="protein sequence ID" value="KAJ4367360.1"/>
    <property type="molecule type" value="Genomic_DNA"/>
</dbReference>
<dbReference type="Proteomes" id="UP001140560">
    <property type="component" value="Unassembled WGS sequence"/>
</dbReference>
<evidence type="ECO:0000313" key="3">
    <source>
        <dbReference type="Proteomes" id="UP001140560"/>
    </source>
</evidence>
<reference evidence="2" key="1">
    <citation type="submission" date="2022-10" db="EMBL/GenBank/DDBJ databases">
        <title>Tapping the CABI collections for fungal endophytes: first genome assemblies for Collariella, Neodidymelliopsis, Ascochyta clinopodiicola, Didymella pomorum, Didymosphaeria variabile, Neocosmospora piperis and Neocucurbitaria cava.</title>
        <authorList>
            <person name="Hill R."/>
        </authorList>
    </citation>
    <scope>NUCLEOTIDE SEQUENCE</scope>
    <source>
        <strain evidence="2">IMI 356814</strain>
    </source>
</reference>
<dbReference type="AlphaFoldDB" id="A0A9W8Y5E1"/>
<evidence type="ECO:0000256" key="1">
    <source>
        <dbReference type="SAM" id="MobiDB-lite"/>
    </source>
</evidence>
<comment type="caution">
    <text evidence="2">The sequence shown here is derived from an EMBL/GenBank/DDBJ whole genome shotgun (WGS) entry which is preliminary data.</text>
</comment>
<dbReference type="OrthoDB" id="5377039at2759"/>
<feature type="region of interest" description="Disordered" evidence="1">
    <location>
        <begin position="1"/>
        <end position="72"/>
    </location>
</feature>
<protein>
    <submittedName>
        <fullName evidence="2">Uncharacterized protein</fullName>
    </submittedName>
</protein>
<proteinExistence type="predicted"/>
<evidence type="ECO:0000313" key="2">
    <source>
        <dbReference type="EMBL" id="KAJ4367360.1"/>
    </source>
</evidence>
<sequence>MSETPPIQYTTTMAKHSKRLRQLTPVSDMDGDSTMHSSPSLNENDDDEMFPDEALSHNPNPDPYPRRPTTPP</sequence>
<gene>
    <name evidence="2" type="ORF">N0V83_006941</name>
</gene>